<dbReference type="GO" id="GO:0031388">
    <property type="term" value="P:organic acid phosphorylation"/>
    <property type="evidence" value="ECO:0007669"/>
    <property type="project" value="UniProtKB-UniRule"/>
</dbReference>
<dbReference type="InterPro" id="IPR036129">
    <property type="entry name" value="Glycerate_kinase_sf"/>
</dbReference>
<dbReference type="Gene3D" id="3.40.50.10350">
    <property type="entry name" value="Glycerate kinase, domain 1"/>
    <property type="match status" value="1"/>
</dbReference>
<dbReference type="AlphaFoldDB" id="A0A437PM70"/>
<keyword evidence="2 4" id="KW-0808">Transferase</keyword>
<dbReference type="EMBL" id="SACY01000006">
    <property type="protein sequence ID" value="RVU23375.1"/>
    <property type="molecule type" value="Genomic_DNA"/>
</dbReference>
<dbReference type="PANTHER" id="PTHR21599">
    <property type="entry name" value="GLYCERATE KINASE"/>
    <property type="match status" value="1"/>
</dbReference>
<dbReference type="NCBIfam" id="TIGR00045">
    <property type="entry name" value="glycerate kinase"/>
    <property type="match status" value="1"/>
</dbReference>
<dbReference type="InterPro" id="IPR018193">
    <property type="entry name" value="Glyc_kinase_flavodox-like_fold"/>
</dbReference>
<organism evidence="5 6">
    <name type="scientific">Sandaracinomonas limnophila</name>
    <dbReference type="NCBI Taxonomy" id="1862386"/>
    <lineage>
        <taxon>Bacteria</taxon>
        <taxon>Pseudomonadati</taxon>
        <taxon>Bacteroidota</taxon>
        <taxon>Cytophagia</taxon>
        <taxon>Cytophagales</taxon>
        <taxon>Flectobacillaceae</taxon>
        <taxon>Sandaracinomonas</taxon>
    </lineage>
</organism>
<proteinExistence type="inferred from homology"/>
<dbReference type="InterPro" id="IPR004381">
    <property type="entry name" value="Glycerate_kinase"/>
</dbReference>
<dbReference type="PIRSF" id="PIRSF006078">
    <property type="entry name" value="GlxK"/>
    <property type="match status" value="1"/>
</dbReference>
<dbReference type="Pfam" id="PF02595">
    <property type="entry name" value="Gly_kinase"/>
    <property type="match status" value="1"/>
</dbReference>
<evidence type="ECO:0000256" key="4">
    <source>
        <dbReference type="PIRNR" id="PIRNR006078"/>
    </source>
</evidence>
<dbReference type="OrthoDB" id="9774290at2"/>
<protein>
    <submittedName>
        <fullName evidence="5">Glycerate kinase</fullName>
    </submittedName>
</protein>
<dbReference type="PANTHER" id="PTHR21599:SF0">
    <property type="entry name" value="GLYCERATE KINASE"/>
    <property type="match status" value="1"/>
</dbReference>
<dbReference type="Proteomes" id="UP000282832">
    <property type="component" value="Unassembled WGS sequence"/>
</dbReference>
<evidence type="ECO:0000256" key="2">
    <source>
        <dbReference type="ARBA" id="ARBA00022679"/>
    </source>
</evidence>
<sequence length="373" mass="40481">MNILICPDKFKDSLKAFDVAIALKQGIQSVFPTTHVHCLPLADGGEGTLDAIESILPVQKIRLTVRNPLFKSIKAHYLFDEQKHIAYIEMAQASGIELLQSEDRNPMETSTYGTGELILHAIQTGAKKIILFVGGSATNDGGMGMACALGYEFLDMDKLPLEGKGANLPLINQVSEPQLSLMKKIKEIAFFVATDVSNPLLGQSGASAVFGPQKGATLEIIRYLDNGLNNLDEICVRDLKVDPEIKNSAGAGAAGGLGAGAQYFLNAKIISGADFLLEKYNFKELVKDFDLIITGEGKIDEQTWDGKLISKVLEAAKRKNIRLVCGICETETPYPTYEIIKKASDKEDALKNAAIYLEKIGEEIGLELTNGKN</sequence>
<comment type="caution">
    <text evidence="5">The sequence shown here is derived from an EMBL/GenBank/DDBJ whole genome shotgun (WGS) entry which is preliminary data.</text>
</comment>
<gene>
    <name evidence="5" type="ORF">EOJ36_11630</name>
</gene>
<dbReference type="GO" id="GO:0008887">
    <property type="term" value="F:glycerate kinase activity"/>
    <property type="evidence" value="ECO:0007669"/>
    <property type="project" value="UniProtKB-UniRule"/>
</dbReference>
<reference evidence="5 6" key="1">
    <citation type="submission" date="2019-01" db="EMBL/GenBank/DDBJ databases">
        <authorList>
            <person name="Chen W.-M."/>
        </authorList>
    </citation>
    <scope>NUCLEOTIDE SEQUENCE [LARGE SCALE GENOMIC DNA]</scope>
    <source>
        <strain evidence="5 6">FSY-15</strain>
    </source>
</reference>
<comment type="similarity">
    <text evidence="1 4">Belongs to the glycerate kinase type-1 family.</text>
</comment>
<accession>A0A437PM70</accession>
<name>A0A437PM70_9BACT</name>
<keyword evidence="3 4" id="KW-0418">Kinase</keyword>
<evidence type="ECO:0000256" key="1">
    <source>
        <dbReference type="ARBA" id="ARBA00006284"/>
    </source>
</evidence>
<evidence type="ECO:0000313" key="5">
    <source>
        <dbReference type="EMBL" id="RVU23375.1"/>
    </source>
</evidence>
<dbReference type="RefSeq" id="WP_127805568.1">
    <property type="nucleotide sequence ID" value="NZ_SACY01000006.1"/>
</dbReference>
<dbReference type="Gene3D" id="3.90.1510.10">
    <property type="entry name" value="Glycerate kinase, domain 2"/>
    <property type="match status" value="1"/>
</dbReference>
<dbReference type="SUPFAM" id="SSF110738">
    <property type="entry name" value="Glycerate kinase I"/>
    <property type="match status" value="1"/>
</dbReference>
<dbReference type="InterPro" id="IPR018197">
    <property type="entry name" value="Glycerate_kinase_RE-like"/>
</dbReference>
<evidence type="ECO:0000256" key="3">
    <source>
        <dbReference type="ARBA" id="ARBA00022777"/>
    </source>
</evidence>
<keyword evidence="6" id="KW-1185">Reference proteome</keyword>
<evidence type="ECO:0000313" key="6">
    <source>
        <dbReference type="Proteomes" id="UP000282832"/>
    </source>
</evidence>